<dbReference type="Gene3D" id="2.40.50.100">
    <property type="match status" value="1"/>
</dbReference>
<accession>A0A0H3ACQ2</accession>
<organism evidence="5 6">
    <name type="scientific">Nitratidesulfovibrio vulgaris (strain DP4)</name>
    <name type="common">Desulfovibrio vulgaris</name>
    <dbReference type="NCBI Taxonomy" id="391774"/>
    <lineage>
        <taxon>Bacteria</taxon>
        <taxon>Pseudomonadati</taxon>
        <taxon>Thermodesulfobacteriota</taxon>
        <taxon>Desulfovibrionia</taxon>
        <taxon>Desulfovibrionales</taxon>
        <taxon>Desulfovibrionaceae</taxon>
        <taxon>Nitratidesulfovibrio</taxon>
    </lineage>
</organism>
<dbReference type="InterPro" id="IPR050465">
    <property type="entry name" value="UPF0194_transport"/>
</dbReference>
<protein>
    <submittedName>
        <fullName evidence="5">Secretion protein HlyD family protein</fullName>
    </submittedName>
</protein>
<evidence type="ECO:0000313" key="6">
    <source>
        <dbReference type="Proteomes" id="UP000009173"/>
    </source>
</evidence>
<keyword evidence="2 3" id="KW-0175">Coiled coil</keyword>
<dbReference type="InterPro" id="IPR059052">
    <property type="entry name" value="HH_YbhG-like"/>
</dbReference>
<dbReference type="RefSeq" id="WP_011787314.1">
    <property type="nucleotide sequence ID" value="NC_008741.1"/>
</dbReference>
<name>A0A0H3ACQ2_NITV4</name>
<geneLocation type="plasmid" evidence="5 6">
    <name>pDVUL01</name>
</geneLocation>
<dbReference type="Gene3D" id="2.40.30.170">
    <property type="match status" value="1"/>
</dbReference>
<evidence type="ECO:0000256" key="3">
    <source>
        <dbReference type="SAM" id="Coils"/>
    </source>
</evidence>
<evidence type="ECO:0000259" key="4">
    <source>
        <dbReference type="Pfam" id="PF25881"/>
    </source>
</evidence>
<dbReference type="HOGENOM" id="CLU_018816_6_3_7"/>
<sequence precursor="true">MQPRFIALAAIVGVASVFVLSRSAQAPLPDLMPRTSAAATMEERTKGWVVASGIVEPVTKELVLGFETSGVIDTVFVAEGDKVEKGQPLARLRNGMEKAQLEEAQANALAARMEFEKLTNGSRPEEKGEALAQERRAFKVYEQYRDEATRRQRLWQQDAISREDLERAQRDMDVARQEYVAATQQLKLVEDMYRREDVAKAGYQLAAADSAVGVARAALERMELRAPVSGTVLRVHGEPGEVFSLFAPSPVISVGDISALNVRAEVDERDIGRIRVGQVAFVRADAYGSEKFNGKVGRVVLSLTPKRLRTGNPSEPVDRSVLEVLIALDAPGPLVSGLRVDAFIDASAVPPAK</sequence>
<proteinExistence type="predicted"/>
<dbReference type="GO" id="GO:0030313">
    <property type="term" value="C:cell envelope"/>
    <property type="evidence" value="ECO:0007669"/>
    <property type="project" value="UniProtKB-SubCell"/>
</dbReference>
<dbReference type="Pfam" id="PF25881">
    <property type="entry name" value="HH_YBHG"/>
    <property type="match status" value="1"/>
</dbReference>
<dbReference type="PANTHER" id="PTHR32347:SF27">
    <property type="entry name" value="RND EFFLUX PUMP MEMBRANE FUSION PROTEIN BARREL-SANDWICH DOMAIN-CONTAINING PROTEIN"/>
    <property type="match status" value="1"/>
</dbReference>
<dbReference type="EMBL" id="CP000528">
    <property type="protein sequence ID" value="ABM30096.1"/>
    <property type="molecule type" value="Genomic_DNA"/>
</dbReference>
<feature type="coiled-coil region" evidence="3">
    <location>
        <begin position="165"/>
        <end position="192"/>
    </location>
</feature>
<dbReference type="SUPFAM" id="SSF111369">
    <property type="entry name" value="HlyD-like secretion proteins"/>
    <property type="match status" value="2"/>
</dbReference>
<reference evidence="6" key="1">
    <citation type="journal article" date="2009" name="Environ. Microbiol.">
        <title>Contribution of mobile genetic elements to Desulfovibrio vulgaris genome plasticity.</title>
        <authorList>
            <person name="Walker C.B."/>
            <person name="Stolyar S."/>
            <person name="Chivian D."/>
            <person name="Pinel N."/>
            <person name="Gabster J.A."/>
            <person name="Dehal P.S."/>
            <person name="He Z."/>
            <person name="Yang Z.K."/>
            <person name="Yen H.C."/>
            <person name="Zhou J."/>
            <person name="Wall J.D."/>
            <person name="Hazen T.C."/>
            <person name="Arkin A.P."/>
            <person name="Stahl D.A."/>
        </authorList>
    </citation>
    <scope>NUCLEOTIDE SEQUENCE [LARGE SCALE GENOMIC DNA]</scope>
    <source>
        <strain evidence="6">DP4</strain>
    </source>
</reference>
<feature type="coiled-coil region" evidence="3">
    <location>
        <begin position="89"/>
        <end position="121"/>
    </location>
</feature>
<dbReference type="KEGG" id="dvl:Dvul_3085"/>
<evidence type="ECO:0000256" key="2">
    <source>
        <dbReference type="ARBA" id="ARBA00023054"/>
    </source>
</evidence>
<keyword evidence="5" id="KW-0614">Plasmid</keyword>
<comment type="subcellular location">
    <subcellularLocation>
        <location evidence="1">Cell envelope</location>
    </subcellularLocation>
</comment>
<evidence type="ECO:0000256" key="1">
    <source>
        <dbReference type="ARBA" id="ARBA00004196"/>
    </source>
</evidence>
<gene>
    <name evidence="5" type="ordered locus">Dvul_3085</name>
</gene>
<evidence type="ECO:0000313" key="5">
    <source>
        <dbReference type="EMBL" id="ABM30096.1"/>
    </source>
</evidence>
<dbReference type="PANTHER" id="PTHR32347">
    <property type="entry name" value="EFFLUX SYSTEM COMPONENT YKNX-RELATED"/>
    <property type="match status" value="1"/>
</dbReference>
<dbReference type="Proteomes" id="UP000009173">
    <property type="component" value="Plasmid pDVUL01"/>
</dbReference>
<feature type="domain" description="YbhG-like alpha-helical hairpin" evidence="4">
    <location>
        <begin position="99"/>
        <end position="217"/>
    </location>
</feature>
<dbReference type="AlphaFoldDB" id="A0A0H3ACQ2"/>